<dbReference type="RefSeq" id="WP_129018026.1">
    <property type="nucleotide sequence ID" value="NZ_SDDZ01000008.1"/>
</dbReference>
<dbReference type="Pfam" id="PF00004">
    <property type="entry name" value="AAA"/>
    <property type="match status" value="1"/>
</dbReference>
<dbReference type="GO" id="GO:0005524">
    <property type="term" value="F:ATP binding"/>
    <property type="evidence" value="ECO:0007669"/>
    <property type="project" value="UniProtKB-KW"/>
</dbReference>
<dbReference type="CDD" id="cd19481">
    <property type="entry name" value="RecA-like_protease"/>
    <property type="match status" value="1"/>
</dbReference>
<dbReference type="InterPro" id="IPR050221">
    <property type="entry name" value="26S_Proteasome_ATPase"/>
</dbReference>
<dbReference type="InterPro" id="IPR003959">
    <property type="entry name" value="ATPase_AAA_core"/>
</dbReference>
<evidence type="ECO:0000313" key="5">
    <source>
        <dbReference type="EMBL" id="RXJ46097.1"/>
    </source>
</evidence>
<dbReference type="InterPro" id="IPR027417">
    <property type="entry name" value="P-loop_NTPase"/>
</dbReference>
<dbReference type="Gene3D" id="3.10.490.10">
    <property type="entry name" value="Gamma-glutamyl cyclotransferase-like"/>
    <property type="match status" value="1"/>
</dbReference>
<evidence type="ECO:0000256" key="3">
    <source>
        <dbReference type="ARBA" id="ARBA00022840"/>
    </source>
</evidence>
<keyword evidence="3" id="KW-0067">ATP-binding</keyword>
<keyword evidence="2" id="KW-0547">Nucleotide-binding</keyword>
<dbReference type="PANTHER" id="PTHR23073">
    <property type="entry name" value="26S PROTEASOME REGULATORY SUBUNIT"/>
    <property type="match status" value="1"/>
</dbReference>
<keyword evidence="6" id="KW-1185">Reference proteome</keyword>
<dbReference type="InterPro" id="IPR003593">
    <property type="entry name" value="AAA+_ATPase"/>
</dbReference>
<dbReference type="SMART" id="SM00382">
    <property type="entry name" value="AAA"/>
    <property type="match status" value="1"/>
</dbReference>
<dbReference type="SUPFAM" id="SSF52540">
    <property type="entry name" value="P-loop containing nucleoside triphosphate hydrolases"/>
    <property type="match status" value="1"/>
</dbReference>
<dbReference type="OrthoDB" id="7438987at2"/>
<reference evidence="5 6" key="1">
    <citation type="submission" date="2019-01" db="EMBL/GenBank/DDBJ databases">
        <title>Genome sequence of the Antarctic species Gelidibacter gilvus ACAM 158(T).</title>
        <authorList>
            <person name="Bowman J.P."/>
        </authorList>
    </citation>
    <scope>NUCLEOTIDE SEQUENCE [LARGE SCALE GENOMIC DNA]</scope>
    <source>
        <strain evidence="5 6">IC158</strain>
    </source>
</reference>
<dbReference type="AlphaFoldDB" id="A0A4Q0XEB9"/>
<name>A0A4Q0XEB9_9FLAO</name>
<proteinExistence type="inferred from homology"/>
<evidence type="ECO:0000313" key="6">
    <source>
        <dbReference type="Proteomes" id="UP000289792"/>
    </source>
</evidence>
<protein>
    <submittedName>
        <fullName evidence="5">AAA family ATPase</fullName>
    </submittedName>
</protein>
<dbReference type="Gene3D" id="3.40.50.300">
    <property type="entry name" value="P-loop containing nucleotide triphosphate hydrolases"/>
    <property type="match status" value="1"/>
</dbReference>
<feature type="domain" description="AAA+ ATPase" evidence="4">
    <location>
        <begin position="50"/>
        <end position="183"/>
    </location>
</feature>
<accession>A0A4Q0XEB9</accession>
<gene>
    <name evidence="5" type="ORF">ESZ48_13470</name>
</gene>
<dbReference type="GO" id="GO:0016887">
    <property type="term" value="F:ATP hydrolysis activity"/>
    <property type="evidence" value="ECO:0007669"/>
    <property type="project" value="InterPro"/>
</dbReference>
<sequence length="348" mass="39593">MAHHSTYLNPKHKVIPLDQLHLNEDIRVRINQLLEEFTYINALNNLNIPVDNKILLYGHTGCGKTATAYAIGHALNKKVIAINLSGFVSSKLGETAKNLSELFKKASNDDAILFIDEFDFIGKLRDYDEKDSGEMKRLVNTLLQLIDNLPDNALLICATNHLDIIDTALLRRFQIRLRYTLPTEEDLDTYYDRILSGFPKNLNTIKRSYGISYAEAKDSIHQQIKANVIQFEKQKKHLLFSYDTIVSEDLQLQHYGRKFQGTEDTLSGYTLKDSKFNGVSMSENNRTKTPKIAIKSKEPSDKLKGMVFEITGEELVLTDQLAVTNSKRALATTNSGVEVWVYIEKNEF</sequence>
<evidence type="ECO:0000256" key="2">
    <source>
        <dbReference type="ARBA" id="ARBA00022741"/>
    </source>
</evidence>
<comment type="caution">
    <text evidence="5">The sequence shown here is derived from an EMBL/GenBank/DDBJ whole genome shotgun (WGS) entry which is preliminary data.</text>
</comment>
<comment type="similarity">
    <text evidence="1">Belongs to the AAA ATPase family.</text>
</comment>
<dbReference type="EMBL" id="SDDZ01000008">
    <property type="protein sequence ID" value="RXJ46097.1"/>
    <property type="molecule type" value="Genomic_DNA"/>
</dbReference>
<evidence type="ECO:0000256" key="1">
    <source>
        <dbReference type="ARBA" id="ARBA00006914"/>
    </source>
</evidence>
<organism evidence="5 6">
    <name type="scientific">Gelidibacter gilvus</name>
    <dbReference type="NCBI Taxonomy" id="59602"/>
    <lineage>
        <taxon>Bacteria</taxon>
        <taxon>Pseudomonadati</taxon>
        <taxon>Bacteroidota</taxon>
        <taxon>Flavobacteriia</taxon>
        <taxon>Flavobacteriales</taxon>
        <taxon>Flavobacteriaceae</taxon>
        <taxon>Gelidibacter</taxon>
    </lineage>
</organism>
<evidence type="ECO:0000259" key="4">
    <source>
        <dbReference type="SMART" id="SM00382"/>
    </source>
</evidence>
<dbReference type="Proteomes" id="UP000289792">
    <property type="component" value="Unassembled WGS sequence"/>
</dbReference>